<gene>
    <name evidence="3" type="ORF">BKA59DRAFT_488947</name>
</gene>
<dbReference type="InterPro" id="IPR043129">
    <property type="entry name" value="ATPase_NBD"/>
</dbReference>
<evidence type="ECO:0000256" key="2">
    <source>
        <dbReference type="ARBA" id="ARBA00022840"/>
    </source>
</evidence>
<dbReference type="SUPFAM" id="SSF53067">
    <property type="entry name" value="Actin-like ATPase domain"/>
    <property type="match status" value="2"/>
</dbReference>
<organism evidence="3 4">
    <name type="scientific">Fusarium tricinctum</name>
    <dbReference type="NCBI Taxonomy" id="61284"/>
    <lineage>
        <taxon>Eukaryota</taxon>
        <taxon>Fungi</taxon>
        <taxon>Dikarya</taxon>
        <taxon>Ascomycota</taxon>
        <taxon>Pezizomycotina</taxon>
        <taxon>Sordariomycetes</taxon>
        <taxon>Hypocreomycetidae</taxon>
        <taxon>Hypocreales</taxon>
        <taxon>Nectriaceae</taxon>
        <taxon>Fusarium</taxon>
        <taxon>Fusarium tricinctum species complex</taxon>
    </lineage>
</organism>
<reference evidence="3" key="1">
    <citation type="journal article" date="2021" name="Nat. Commun.">
        <title>Genetic determinants of endophytism in the Arabidopsis root mycobiome.</title>
        <authorList>
            <person name="Mesny F."/>
            <person name="Miyauchi S."/>
            <person name="Thiergart T."/>
            <person name="Pickel B."/>
            <person name="Atanasova L."/>
            <person name="Karlsson M."/>
            <person name="Huettel B."/>
            <person name="Barry K.W."/>
            <person name="Haridas S."/>
            <person name="Chen C."/>
            <person name="Bauer D."/>
            <person name="Andreopoulos W."/>
            <person name="Pangilinan J."/>
            <person name="LaButti K."/>
            <person name="Riley R."/>
            <person name="Lipzen A."/>
            <person name="Clum A."/>
            <person name="Drula E."/>
            <person name="Henrissat B."/>
            <person name="Kohler A."/>
            <person name="Grigoriev I.V."/>
            <person name="Martin F.M."/>
            <person name="Hacquard S."/>
        </authorList>
    </citation>
    <scope>NUCLEOTIDE SEQUENCE</scope>
    <source>
        <strain evidence="3">MPI-SDFR-AT-0068</strain>
    </source>
</reference>
<dbReference type="GO" id="GO:0140662">
    <property type="term" value="F:ATP-dependent protein folding chaperone"/>
    <property type="evidence" value="ECO:0007669"/>
    <property type="project" value="InterPro"/>
</dbReference>
<dbReference type="OrthoDB" id="5332281at2759"/>
<keyword evidence="2" id="KW-0067">ATP-binding</keyword>
<dbReference type="Gene3D" id="3.90.640.10">
    <property type="entry name" value="Actin, Chain A, domain 4"/>
    <property type="match status" value="1"/>
</dbReference>
<evidence type="ECO:0000256" key="1">
    <source>
        <dbReference type="ARBA" id="ARBA00022741"/>
    </source>
</evidence>
<dbReference type="GO" id="GO:0005524">
    <property type="term" value="F:ATP binding"/>
    <property type="evidence" value="ECO:0007669"/>
    <property type="project" value="UniProtKB-KW"/>
</dbReference>
<dbReference type="EMBL" id="JAGPXF010000001">
    <property type="protein sequence ID" value="KAH7261553.1"/>
    <property type="molecule type" value="Genomic_DNA"/>
</dbReference>
<keyword evidence="4" id="KW-1185">Reference proteome</keyword>
<dbReference type="CDD" id="cd10170">
    <property type="entry name" value="ASKHA_NBD_HSP70"/>
    <property type="match status" value="1"/>
</dbReference>
<protein>
    <submittedName>
        <fullName evidence="3">Hsp70 protein</fullName>
    </submittedName>
</protein>
<name>A0A8K0WH54_9HYPO</name>
<dbReference type="InterPro" id="IPR013126">
    <property type="entry name" value="Hsp_70_fam"/>
</dbReference>
<proteinExistence type="predicted"/>
<accession>A0A8K0WH54</accession>
<dbReference type="Proteomes" id="UP000813427">
    <property type="component" value="Unassembled WGS sequence"/>
</dbReference>
<dbReference type="PANTHER" id="PTHR14187">
    <property type="entry name" value="ALPHA KINASE/ELONGATION FACTOR 2 KINASE"/>
    <property type="match status" value="1"/>
</dbReference>
<sequence length="352" mass="38892">MILPHRVPDLSSGDRALNKNEPLTYDAQEKVIIALDFGIIFSGIAYCFASSEDSRVILILNWLGAKGRGIPKQMPHFLKTPNIKRDIKKLPKPPVHITSNYIGAMYKHALLEIVTATKADYLPMCQKQFVMSVPAVWSDAAKNATLMAAKMAGLHPVSLIKEPEAAALYTLQSLNFSLEESNVFVICDAGGGTVDLISYQVKAVLPRLQLKELVSGKGGMAGSLGLNKRFREAVENLKQKKALFQAEKQFETEVKPAYRGGESEEYLINFLMVKLKDDPESGLVCNCWTINGSDVKEIFSPIINDILKYINEQVLKIRAKCPGVDITGIMLVGGFGGSHYLKTRVEKEHPNI</sequence>
<keyword evidence="1" id="KW-0547">Nucleotide-binding</keyword>
<evidence type="ECO:0000313" key="3">
    <source>
        <dbReference type="EMBL" id="KAH7261553.1"/>
    </source>
</evidence>
<dbReference type="Pfam" id="PF00012">
    <property type="entry name" value="HSP70"/>
    <property type="match status" value="1"/>
</dbReference>
<dbReference type="PANTHER" id="PTHR14187:SF82">
    <property type="entry name" value="FAMILY CHAPERONE, PUTATIVE (AFU_ORTHOLOGUE AFUA_7G08575)-RELATED"/>
    <property type="match status" value="1"/>
</dbReference>
<comment type="caution">
    <text evidence="3">The sequence shown here is derived from an EMBL/GenBank/DDBJ whole genome shotgun (WGS) entry which is preliminary data.</text>
</comment>
<dbReference type="Gene3D" id="3.30.420.40">
    <property type="match status" value="2"/>
</dbReference>
<dbReference type="AlphaFoldDB" id="A0A8K0WH54"/>
<evidence type="ECO:0000313" key="4">
    <source>
        <dbReference type="Proteomes" id="UP000813427"/>
    </source>
</evidence>